<feature type="transmembrane region" description="Helical" evidence="1">
    <location>
        <begin position="94"/>
        <end position="114"/>
    </location>
</feature>
<organism evidence="2 3">
    <name type="scientific">Ensete ventricosum</name>
    <name type="common">Abyssinian banana</name>
    <name type="synonym">Musa ensete</name>
    <dbReference type="NCBI Taxonomy" id="4639"/>
    <lineage>
        <taxon>Eukaryota</taxon>
        <taxon>Viridiplantae</taxon>
        <taxon>Streptophyta</taxon>
        <taxon>Embryophyta</taxon>
        <taxon>Tracheophyta</taxon>
        <taxon>Spermatophyta</taxon>
        <taxon>Magnoliopsida</taxon>
        <taxon>Liliopsida</taxon>
        <taxon>Zingiberales</taxon>
        <taxon>Musaceae</taxon>
        <taxon>Ensete</taxon>
    </lineage>
</organism>
<dbReference type="Proteomes" id="UP000287651">
    <property type="component" value="Unassembled WGS sequence"/>
</dbReference>
<reference evidence="2 3" key="1">
    <citation type="journal article" date="2014" name="Agronomy (Basel)">
        <title>A Draft Genome Sequence for Ensete ventricosum, the Drought-Tolerant Tree Against Hunger.</title>
        <authorList>
            <person name="Harrison J."/>
            <person name="Moore K.A."/>
            <person name="Paszkiewicz K."/>
            <person name="Jones T."/>
            <person name="Grant M."/>
            <person name="Ambacheew D."/>
            <person name="Muzemil S."/>
            <person name="Studholme D.J."/>
        </authorList>
    </citation>
    <scope>NUCLEOTIDE SEQUENCE [LARGE SCALE GENOMIC DNA]</scope>
</reference>
<proteinExistence type="predicted"/>
<gene>
    <name evidence="2" type="ORF">B296_00011707</name>
</gene>
<dbReference type="EMBL" id="AMZH03007637">
    <property type="protein sequence ID" value="RRT60806.1"/>
    <property type="molecule type" value="Genomic_DNA"/>
</dbReference>
<accession>A0A426ZA31</accession>
<keyword evidence="1" id="KW-0472">Membrane</keyword>
<keyword evidence="1" id="KW-1133">Transmembrane helix</keyword>
<evidence type="ECO:0000256" key="1">
    <source>
        <dbReference type="SAM" id="Phobius"/>
    </source>
</evidence>
<dbReference type="AlphaFoldDB" id="A0A426ZA31"/>
<keyword evidence="1" id="KW-0812">Transmembrane</keyword>
<evidence type="ECO:0000313" key="3">
    <source>
        <dbReference type="Proteomes" id="UP000287651"/>
    </source>
</evidence>
<protein>
    <submittedName>
        <fullName evidence="2">Uncharacterized protein</fullName>
    </submittedName>
</protein>
<sequence length="152" mass="17169">MCHPKGFRVSGTPSKKGWKTCYFFISYSQGWDFGLEWLSWAINNTPLGLSYEESQQVGCLKEISSSSCAIKNMTEWLIKVSINPTPRGMARARFALCFSLVCQLWLIYVLITFFDRDGEPQADEGDAPYLLGSPAFTIDYVDIGRTNPRNTT</sequence>
<comment type="caution">
    <text evidence="2">The sequence shown here is derived from an EMBL/GenBank/DDBJ whole genome shotgun (WGS) entry which is preliminary data.</text>
</comment>
<name>A0A426ZA31_ENSVE</name>
<evidence type="ECO:0000313" key="2">
    <source>
        <dbReference type="EMBL" id="RRT60806.1"/>
    </source>
</evidence>